<keyword evidence="3" id="KW-1185">Reference proteome</keyword>
<keyword evidence="1" id="KW-0812">Transmembrane</keyword>
<organism evidence="2 3">
    <name type="scientific">Trichinella papuae</name>
    <dbReference type="NCBI Taxonomy" id="268474"/>
    <lineage>
        <taxon>Eukaryota</taxon>
        <taxon>Metazoa</taxon>
        <taxon>Ecdysozoa</taxon>
        <taxon>Nematoda</taxon>
        <taxon>Enoplea</taxon>
        <taxon>Dorylaimia</taxon>
        <taxon>Trichinellida</taxon>
        <taxon>Trichinellidae</taxon>
        <taxon>Trichinella</taxon>
    </lineage>
</organism>
<keyword evidence="1" id="KW-0472">Membrane</keyword>
<keyword evidence="1" id="KW-1133">Transmembrane helix</keyword>
<proteinExistence type="predicted"/>
<gene>
    <name evidence="2" type="ORF">T10_10356</name>
</gene>
<comment type="caution">
    <text evidence="2">The sequence shown here is derived from an EMBL/GenBank/DDBJ whole genome shotgun (WGS) entry which is preliminary data.</text>
</comment>
<sequence>MDKSDEPNEFIAINMIYLLLFVYCIMVNSEPSSGRRTKSIENGKLSFCFACTQSKRSVMGECITKHPTLTNGFRGDD</sequence>
<dbReference type="Proteomes" id="UP000054843">
    <property type="component" value="Unassembled WGS sequence"/>
</dbReference>
<reference evidence="2 3" key="1">
    <citation type="submission" date="2015-01" db="EMBL/GenBank/DDBJ databases">
        <title>Evolution of Trichinella species and genotypes.</title>
        <authorList>
            <person name="Korhonen P.K."/>
            <person name="Edoardo P."/>
            <person name="Giuseppe L.R."/>
            <person name="Gasser R.B."/>
        </authorList>
    </citation>
    <scope>NUCLEOTIDE SEQUENCE [LARGE SCALE GENOMIC DNA]</scope>
    <source>
        <strain evidence="2">ISS1980</strain>
    </source>
</reference>
<dbReference type="AlphaFoldDB" id="A0A0V1MR91"/>
<dbReference type="EMBL" id="JYDO01000052">
    <property type="protein sequence ID" value="KRZ74301.1"/>
    <property type="molecule type" value="Genomic_DNA"/>
</dbReference>
<evidence type="ECO:0000313" key="2">
    <source>
        <dbReference type="EMBL" id="KRZ74301.1"/>
    </source>
</evidence>
<protein>
    <submittedName>
        <fullName evidence="2">Uncharacterized protein</fullName>
    </submittedName>
</protein>
<evidence type="ECO:0000256" key="1">
    <source>
        <dbReference type="SAM" id="Phobius"/>
    </source>
</evidence>
<feature type="transmembrane region" description="Helical" evidence="1">
    <location>
        <begin position="12"/>
        <end position="29"/>
    </location>
</feature>
<accession>A0A0V1MR91</accession>
<name>A0A0V1MR91_9BILA</name>
<evidence type="ECO:0000313" key="3">
    <source>
        <dbReference type="Proteomes" id="UP000054843"/>
    </source>
</evidence>